<dbReference type="GeneID" id="93379478"/>
<dbReference type="AlphaFoldDB" id="A0A0U1BPR2"/>
<keyword evidence="1" id="KW-0560">Oxidoreductase</keyword>
<dbReference type="SUPFAM" id="SSF50475">
    <property type="entry name" value="FMN-binding split barrel"/>
    <property type="match status" value="1"/>
</dbReference>
<dbReference type="InterPro" id="IPR012349">
    <property type="entry name" value="Split_barrel_FMN-bd"/>
</dbReference>
<evidence type="ECO:0000259" key="2">
    <source>
        <dbReference type="Pfam" id="PF01243"/>
    </source>
</evidence>
<evidence type="ECO:0000313" key="5">
    <source>
        <dbReference type="Proteomes" id="UP000038487"/>
    </source>
</evidence>
<dbReference type="InterPro" id="IPR019920">
    <property type="entry name" value="F420-binding_dom_put"/>
</dbReference>
<dbReference type="EMBL" id="QXBN01000021">
    <property type="protein sequence ID" value="RIT32937.1"/>
    <property type="molecule type" value="Genomic_DNA"/>
</dbReference>
<name>A0A0U1BPR2_9MYCO</name>
<protein>
    <submittedName>
        <fullName evidence="4">TIGR03618 family F420-dependent PPOX class oxidoreductase</fullName>
    </submittedName>
</protein>
<proteinExistence type="predicted"/>
<dbReference type="GO" id="GO:0005829">
    <property type="term" value="C:cytosol"/>
    <property type="evidence" value="ECO:0007669"/>
    <property type="project" value="TreeGrafter"/>
</dbReference>
<dbReference type="Gene3D" id="2.30.110.10">
    <property type="entry name" value="Electron Transport, Fmn-binding Protein, Chain A"/>
    <property type="match status" value="1"/>
</dbReference>
<feature type="domain" description="Pyridoxamine 5'-phosphate oxidase N-terminal" evidence="2">
    <location>
        <begin position="13"/>
        <end position="144"/>
    </location>
</feature>
<dbReference type="GO" id="GO:0016627">
    <property type="term" value="F:oxidoreductase activity, acting on the CH-CH group of donors"/>
    <property type="evidence" value="ECO:0007669"/>
    <property type="project" value="TreeGrafter"/>
</dbReference>
<comment type="caution">
    <text evidence="3">The sequence shown here is derived from an EMBL/GenBank/DDBJ whole genome shotgun (WGS) entry which is preliminary data.</text>
</comment>
<evidence type="ECO:0000256" key="1">
    <source>
        <dbReference type="ARBA" id="ARBA00023002"/>
    </source>
</evidence>
<dbReference type="NCBIfam" id="TIGR03618">
    <property type="entry name" value="Rv1155_F420"/>
    <property type="match status" value="1"/>
</dbReference>
<evidence type="ECO:0000313" key="6">
    <source>
        <dbReference type="Proteomes" id="UP000284557"/>
    </source>
</evidence>
<dbReference type="Proteomes" id="UP000038487">
    <property type="component" value="Unassembled WGS sequence"/>
</dbReference>
<dbReference type="PANTHER" id="PTHR35176">
    <property type="entry name" value="HEME OXYGENASE HI_0854-RELATED"/>
    <property type="match status" value="1"/>
</dbReference>
<reference evidence="3 5" key="1">
    <citation type="submission" date="2015-03" db="EMBL/GenBank/DDBJ databases">
        <authorList>
            <consortium name="Pathogen Informatics"/>
            <person name="Murphy D."/>
        </authorList>
    </citation>
    <scope>NUCLEOTIDE SEQUENCE [LARGE SCALE GENOMIC DNA]</scope>
    <source>
        <strain evidence="3 5">PAP036</strain>
    </source>
</reference>
<dbReference type="InterPro" id="IPR011576">
    <property type="entry name" value="Pyridox_Oxase_N"/>
</dbReference>
<evidence type="ECO:0000313" key="4">
    <source>
        <dbReference type="EMBL" id="RIT32937.1"/>
    </source>
</evidence>
<sequence>MTGISAFSDLVARDHGLCVLSTVRRDGSVQSSVINAGVMPHPRTGDPIVALVAAGGTRKLDHLRTDPRTTIVVRAGWQWTTVEGIAEIIGPDDPAPGVDAESLRLLLRRIFESAGGTHDDWDTYDRVMAAERRAAVLITPRRIYSNPAES</sequence>
<dbReference type="GO" id="GO:0070967">
    <property type="term" value="F:coenzyme F420 binding"/>
    <property type="evidence" value="ECO:0007669"/>
    <property type="project" value="TreeGrafter"/>
</dbReference>
<dbReference type="EMBL" id="CSUW01000006">
    <property type="protein sequence ID" value="CPT34587.1"/>
    <property type="molecule type" value="Genomic_DNA"/>
</dbReference>
<dbReference type="PANTHER" id="PTHR35176:SF2">
    <property type="entry name" value="F420H(2)-DEPENDENT REDUCTASE RV1155"/>
    <property type="match status" value="1"/>
</dbReference>
<dbReference type="Proteomes" id="UP000284557">
    <property type="component" value="Unassembled WGS sequence"/>
</dbReference>
<organism evidence="3 5">
    <name type="scientific">Mycobacteroides abscessus</name>
    <dbReference type="NCBI Taxonomy" id="36809"/>
    <lineage>
        <taxon>Bacteria</taxon>
        <taxon>Bacillati</taxon>
        <taxon>Actinomycetota</taxon>
        <taxon>Actinomycetes</taxon>
        <taxon>Mycobacteriales</taxon>
        <taxon>Mycobacteriaceae</taxon>
        <taxon>Mycobacteroides</taxon>
    </lineage>
</organism>
<dbReference type="Pfam" id="PF01243">
    <property type="entry name" value="PNPOx_N"/>
    <property type="match status" value="1"/>
</dbReference>
<gene>
    <name evidence="4" type="ORF">D2E76_22550</name>
    <name evidence="3" type="ORF">ERS075527_02614</name>
</gene>
<evidence type="ECO:0000313" key="3">
    <source>
        <dbReference type="EMBL" id="CPT34587.1"/>
    </source>
</evidence>
<dbReference type="InterPro" id="IPR052019">
    <property type="entry name" value="F420H2_bilvrd_red/Heme_oxyg"/>
</dbReference>
<accession>A0A0U1BPR2</accession>
<dbReference type="RefSeq" id="WP_005079498.1">
    <property type="nucleotide sequence ID" value="NZ_CM125927.1"/>
</dbReference>
<reference evidence="4 6" key="2">
    <citation type="submission" date="2018-08" db="EMBL/GenBank/DDBJ databases">
        <title>Linezolid Resistance in Mycobacterium abscessus: MIC Distribution and Comprehensive Investigation of Resistance Mechanisms.</title>
        <authorList>
            <person name="Ye M."/>
            <person name="Xu L."/>
            <person name="Zou Y."/>
            <person name="Li B."/>
            <person name="Guo Q."/>
            <person name="Zhang Y."/>
            <person name="Zhan M."/>
            <person name="Xu B."/>
            <person name="Yu F."/>
            <person name="Zhang Z."/>
            <person name="Chu H."/>
        </authorList>
    </citation>
    <scope>NUCLEOTIDE SEQUENCE [LARGE SCALE GENOMIC DNA]</scope>
    <source>
        <strain evidence="4 6">G143</strain>
    </source>
</reference>